<name>Q6TMB4_COPCI</name>
<dbReference type="InterPro" id="IPR012597">
    <property type="entry name" value="Pheromone"/>
</dbReference>
<accession>Q6TMB4</accession>
<protein>
    <submittedName>
        <fullName evidence="1">Pheromone Phb3 B5</fullName>
    </submittedName>
</protein>
<evidence type="ECO:0000313" key="1">
    <source>
        <dbReference type="EMBL" id="AAQ96360.1"/>
    </source>
</evidence>
<reference evidence="1" key="1">
    <citation type="journal article" date="2005" name="Genetics">
        <title>The origin of multiple B mating specificities in Coprinus cinereus.</title>
        <authorList>
            <person name="Riquelme M."/>
            <person name="Challen M.P."/>
            <person name="Casselton L.A."/>
            <person name="Brown A.J."/>
        </authorList>
    </citation>
    <scope>NUCLEOTIDE SEQUENCE</scope>
    <source>
        <strain evidence="1">HT8</strain>
    </source>
</reference>
<organism evidence="1">
    <name type="scientific">Coprinopsis cinerea</name>
    <name type="common">Inky cap fungus</name>
    <name type="synonym">Hormographiella aspergillata</name>
    <dbReference type="NCBI Taxonomy" id="5346"/>
    <lineage>
        <taxon>Eukaryota</taxon>
        <taxon>Fungi</taxon>
        <taxon>Dikarya</taxon>
        <taxon>Basidiomycota</taxon>
        <taxon>Agaricomycotina</taxon>
        <taxon>Agaricomycetes</taxon>
        <taxon>Agaricomycetidae</taxon>
        <taxon>Agaricales</taxon>
        <taxon>Agaricineae</taxon>
        <taxon>Psathyrellaceae</taxon>
        <taxon>Coprinopsis</taxon>
    </lineage>
</organism>
<sequence length="77" mass="8311">MSDTFTSLDIVLYGAAPRRDSDALDSAALFVNSQSVESSTIVPQLSSISVDEINDLPVDFERRTQGGNGLTFWCVIA</sequence>
<dbReference type="AlphaFoldDB" id="Q6TMB4"/>
<dbReference type="Pfam" id="PF08015">
    <property type="entry name" value="Pheromone"/>
    <property type="match status" value="1"/>
</dbReference>
<proteinExistence type="predicted"/>
<dbReference type="EMBL" id="AY393920">
    <property type="protein sequence ID" value="AAQ96360.1"/>
    <property type="molecule type" value="Genomic_DNA"/>
</dbReference>
<dbReference type="GO" id="GO:0000772">
    <property type="term" value="F:mating pheromone activity"/>
    <property type="evidence" value="ECO:0007669"/>
    <property type="project" value="InterPro"/>
</dbReference>
<dbReference type="GO" id="GO:0016020">
    <property type="term" value="C:membrane"/>
    <property type="evidence" value="ECO:0007669"/>
    <property type="project" value="InterPro"/>
</dbReference>